<evidence type="ECO:0000259" key="3">
    <source>
        <dbReference type="Pfam" id="PF13649"/>
    </source>
</evidence>
<reference evidence="5" key="1">
    <citation type="journal article" date="2019" name="Int. J. Syst. Evol. Microbiol.">
        <title>The Global Catalogue of Microorganisms (GCM) 10K type strain sequencing project: providing services to taxonomists for standard genome sequencing and annotation.</title>
        <authorList>
            <consortium name="The Broad Institute Genomics Platform"/>
            <consortium name="The Broad Institute Genome Sequencing Center for Infectious Disease"/>
            <person name="Wu L."/>
            <person name="Ma J."/>
        </authorList>
    </citation>
    <scope>NUCLEOTIDE SEQUENCE [LARGE SCALE GENOMIC DNA]</scope>
    <source>
        <strain evidence="5">CGMCC 1.15928</strain>
    </source>
</reference>
<sequence>MKTATAKDQRFWDKLAAKYASQPIADQESYEKKLEITRKYLTPDSDVFEFGCGTGSTAILHAPYVRHILATDLADNMLAIGRDKAREAGIENVTFECTGIEEFDARGRQFDVVLALNIIHLCRDPLAVMNKARSLLKPGGHFIQSTVCLKDAMPIAPFVIPVMQLIGKAPHVKFLKRDQLFDQIDEAGFHVVETFRPERKLSAEFIVATPAP</sequence>
<evidence type="ECO:0000313" key="4">
    <source>
        <dbReference type="EMBL" id="GGB66447.1"/>
    </source>
</evidence>
<organism evidence="4 5">
    <name type="scientific">Henriciella pelagia</name>
    <dbReference type="NCBI Taxonomy" id="1977912"/>
    <lineage>
        <taxon>Bacteria</taxon>
        <taxon>Pseudomonadati</taxon>
        <taxon>Pseudomonadota</taxon>
        <taxon>Alphaproteobacteria</taxon>
        <taxon>Hyphomonadales</taxon>
        <taxon>Hyphomonadaceae</taxon>
        <taxon>Henriciella</taxon>
    </lineage>
</organism>
<protein>
    <recommendedName>
        <fullName evidence="3">Methyltransferase domain-containing protein</fullName>
    </recommendedName>
</protein>
<dbReference type="Gene3D" id="3.40.50.150">
    <property type="entry name" value="Vaccinia Virus protein VP39"/>
    <property type="match status" value="1"/>
</dbReference>
<accession>A0ABQ1JH56</accession>
<proteinExistence type="predicted"/>
<keyword evidence="5" id="KW-1185">Reference proteome</keyword>
<evidence type="ECO:0000256" key="2">
    <source>
        <dbReference type="ARBA" id="ARBA00022679"/>
    </source>
</evidence>
<dbReference type="InterPro" id="IPR029063">
    <property type="entry name" value="SAM-dependent_MTases_sf"/>
</dbReference>
<dbReference type="Proteomes" id="UP000628854">
    <property type="component" value="Unassembled WGS sequence"/>
</dbReference>
<keyword evidence="1" id="KW-0489">Methyltransferase</keyword>
<dbReference type="PANTHER" id="PTHR43861:SF1">
    <property type="entry name" value="TRANS-ACONITATE 2-METHYLTRANSFERASE"/>
    <property type="match status" value="1"/>
</dbReference>
<dbReference type="RefSeq" id="WP_084394600.1">
    <property type="nucleotide sequence ID" value="NZ_BMKF01000001.1"/>
</dbReference>
<evidence type="ECO:0000256" key="1">
    <source>
        <dbReference type="ARBA" id="ARBA00022603"/>
    </source>
</evidence>
<name>A0ABQ1JH56_9PROT</name>
<dbReference type="CDD" id="cd02440">
    <property type="entry name" value="AdoMet_MTases"/>
    <property type="match status" value="1"/>
</dbReference>
<dbReference type="EMBL" id="BMKF01000001">
    <property type="protein sequence ID" value="GGB66447.1"/>
    <property type="molecule type" value="Genomic_DNA"/>
</dbReference>
<feature type="domain" description="Methyltransferase" evidence="3">
    <location>
        <begin position="47"/>
        <end position="140"/>
    </location>
</feature>
<evidence type="ECO:0000313" key="5">
    <source>
        <dbReference type="Proteomes" id="UP000628854"/>
    </source>
</evidence>
<comment type="caution">
    <text evidence="4">The sequence shown here is derived from an EMBL/GenBank/DDBJ whole genome shotgun (WGS) entry which is preliminary data.</text>
</comment>
<dbReference type="InterPro" id="IPR041698">
    <property type="entry name" value="Methyltransf_25"/>
</dbReference>
<gene>
    <name evidence="4" type="ORF">GCM10011503_14030</name>
</gene>
<dbReference type="Pfam" id="PF13649">
    <property type="entry name" value="Methyltransf_25"/>
    <property type="match status" value="1"/>
</dbReference>
<dbReference type="SUPFAM" id="SSF53335">
    <property type="entry name" value="S-adenosyl-L-methionine-dependent methyltransferases"/>
    <property type="match status" value="1"/>
</dbReference>
<keyword evidence="2" id="KW-0808">Transferase</keyword>
<dbReference type="PANTHER" id="PTHR43861">
    <property type="entry name" value="TRANS-ACONITATE 2-METHYLTRANSFERASE-RELATED"/>
    <property type="match status" value="1"/>
</dbReference>